<feature type="domain" description="Ig-like" evidence="4">
    <location>
        <begin position="100"/>
        <end position="194"/>
    </location>
</feature>
<dbReference type="OrthoDB" id="5843397at2759"/>
<dbReference type="InterPro" id="IPR013162">
    <property type="entry name" value="CD80_C2-set"/>
</dbReference>
<protein>
    <submittedName>
        <fullName evidence="5">Putative hemicentin-1-like</fullName>
    </submittedName>
</protein>
<dbReference type="Proteomes" id="UP000283509">
    <property type="component" value="Unassembled WGS sequence"/>
</dbReference>
<dbReference type="InterPro" id="IPR036179">
    <property type="entry name" value="Ig-like_dom_sf"/>
</dbReference>
<dbReference type="Gene3D" id="2.60.40.10">
    <property type="entry name" value="Immunoglobulins"/>
    <property type="match status" value="3"/>
</dbReference>
<proteinExistence type="predicted"/>
<dbReference type="PANTHER" id="PTHR23278:SF19">
    <property type="entry name" value="OBSCURIN"/>
    <property type="match status" value="1"/>
</dbReference>
<accession>A0A3R7Q031</accession>
<evidence type="ECO:0000256" key="2">
    <source>
        <dbReference type="ARBA" id="ARBA00023136"/>
    </source>
</evidence>
<dbReference type="PROSITE" id="PS50835">
    <property type="entry name" value="IG_LIKE"/>
    <property type="match status" value="3"/>
</dbReference>
<dbReference type="InterPro" id="IPR003599">
    <property type="entry name" value="Ig_sub"/>
</dbReference>
<reference evidence="5 6" key="2">
    <citation type="submission" date="2019-01" db="EMBL/GenBank/DDBJ databases">
        <title>The decoding of complex shrimp genome reveals the adaptation for benthos swimmer, frequently molting mechanism and breeding impact on genome.</title>
        <authorList>
            <person name="Sun Y."/>
            <person name="Gao Y."/>
            <person name="Yu Y."/>
        </authorList>
    </citation>
    <scope>NUCLEOTIDE SEQUENCE [LARGE SCALE GENOMIC DNA]</scope>
    <source>
        <tissue evidence="5">Muscle</tissue>
    </source>
</reference>
<dbReference type="InterPro" id="IPR013783">
    <property type="entry name" value="Ig-like_fold"/>
</dbReference>
<evidence type="ECO:0000313" key="6">
    <source>
        <dbReference type="Proteomes" id="UP000283509"/>
    </source>
</evidence>
<evidence type="ECO:0000259" key="4">
    <source>
        <dbReference type="PROSITE" id="PS50835"/>
    </source>
</evidence>
<dbReference type="Pfam" id="PF08205">
    <property type="entry name" value="C2-set_2"/>
    <property type="match status" value="1"/>
</dbReference>
<gene>
    <name evidence="5" type="ORF">C7M84_024311</name>
</gene>
<dbReference type="InterPro" id="IPR007110">
    <property type="entry name" value="Ig-like_dom"/>
</dbReference>
<feature type="domain" description="Ig-like" evidence="4">
    <location>
        <begin position="201"/>
        <end position="242"/>
    </location>
</feature>
<dbReference type="SMART" id="SM00409">
    <property type="entry name" value="IG"/>
    <property type="match status" value="2"/>
</dbReference>
<organism evidence="5 6">
    <name type="scientific">Penaeus vannamei</name>
    <name type="common">Whiteleg shrimp</name>
    <name type="synonym">Litopenaeus vannamei</name>
    <dbReference type="NCBI Taxonomy" id="6689"/>
    <lineage>
        <taxon>Eukaryota</taxon>
        <taxon>Metazoa</taxon>
        <taxon>Ecdysozoa</taxon>
        <taxon>Arthropoda</taxon>
        <taxon>Crustacea</taxon>
        <taxon>Multicrustacea</taxon>
        <taxon>Malacostraca</taxon>
        <taxon>Eumalacostraca</taxon>
        <taxon>Eucarida</taxon>
        <taxon>Decapoda</taxon>
        <taxon>Dendrobranchiata</taxon>
        <taxon>Penaeoidea</taxon>
        <taxon>Penaeidae</taxon>
        <taxon>Penaeus</taxon>
    </lineage>
</organism>
<keyword evidence="2" id="KW-0472">Membrane</keyword>
<dbReference type="SUPFAM" id="SSF48726">
    <property type="entry name" value="Immunoglobulin"/>
    <property type="match status" value="3"/>
</dbReference>
<feature type="domain" description="Ig-like" evidence="4">
    <location>
        <begin position="38"/>
        <end position="93"/>
    </location>
</feature>
<dbReference type="PANTHER" id="PTHR23278">
    <property type="entry name" value="SIDESTEP PROTEIN"/>
    <property type="match status" value="1"/>
</dbReference>
<dbReference type="EMBL" id="QCYY01000812">
    <property type="protein sequence ID" value="ROT82518.1"/>
    <property type="molecule type" value="Genomic_DNA"/>
</dbReference>
<comment type="subcellular location">
    <subcellularLocation>
        <location evidence="1">Membrane</location>
        <topology evidence="1">Single-pass membrane protein</topology>
    </subcellularLocation>
</comment>
<dbReference type="GO" id="GO:0016020">
    <property type="term" value="C:membrane"/>
    <property type="evidence" value="ECO:0007669"/>
    <property type="project" value="UniProtKB-SubCell"/>
</dbReference>
<name>A0A3R7Q031_PENVA</name>
<sequence length="321" mass="34491">MPMDKTDKPLLVLWYKESQATVPIYSYDTRSGPFDQGVRWADTGYLGTRAFFRILSDPPTLVVEDVKVADQAVYTCRVDYKIRPSAITKVNLTVIVPPGPPLILNSSGHQLQEEVGPLEEGRHTQLTCRSAGGSPTPTLTWWRDGERLNQVGRFNGQSVESRISLEATRNLHGATLTCQALNNNITEPSSTSITIKVMLRPISVEIVGDVGTLSSGRPVELVCRAVGSRPPAHITWIKGNKQVTEVRHTVMNGGNVTTGSIILGALANGRREEADLSRFQPRDSSLGPGGFGHLAVLCGVGSGGAGGAREGGRTSSPHDDT</sequence>
<comment type="caution">
    <text evidence="5">The sequence shown here is derived from an EMBL/GenBank/DDBJ whole genome shotgun (WGS) entry which is preliminary data.</text>
</comment>
<reference evidence="5 6" key="1">
    <citation type="submission" date="2018-04" db="EMBL/GenBank/DDBJ databases">
        <authorList>
            <person name="Zhang X."/>
            <person name="Yuan J."/>
            <person name="Li F."/>
            <person name="Xiang J."/>
        </authorList>
    </citation>
    <scope>NUCLEOTIDE SEQUENCE [LARGE SCALE GENOMIC DNA]</scope>
    <source>
        <tissue evidence="5">Muscle</tissue>
    </source>
</reference>
<dbReference type="STRING" id="6689.A0A3R7Q031"/>
<evidence type="ECO:0000313" key="5">
    <source>
        <dbReference type="EMBL" id="ROT82518.1"/>
    </source>
</evidence>
<evidence type="ECO:0000256" key="1">
    <source>
        <dbReference type="ARBA" id="ARBA00004167"/>
    </source>
</evidence>
<evidence type="ECO:0000256" key="3">
    <source>
        <dbReference type="ARBA" id="ARBA00023157"/>
    </source>
</evidence>
<keyword evidence="3" id="KW-1015">Disulfide bond</keyword>
<dbReference type="AlphaFoldDB" id="A0A3R7Q031"/>
<keyword evidence="6" id="KW-1185">Reference proteome</keyword>